<dbReference type="CDD" id="cd00318">
    <property type="entry name" value="Phosphoglycerate_kinase"/>
    <property type="match status" value="1"/>
</dbReference>
<evidence type="ECO:0000256" key="2">
    <source>
        <dbReference type="ARBA" id="ARBA00004838"/>
    </source>
</evidence>
<feature type="binding site" evidence="10">
    <location>
        <position position="156"/>
    </location>
    <ligand>
        <name>substrate</name>
    </ligand>
</feature>
<evidence type="ECO:0000256" key="7">
    <source>
        <dbReference type="ARBA" id="ARBA00022777"/>
    </source>
</evidence>
<keyword evidence="10" id="KW-0963">Cytoplasm</keyword>
<evidence type="ECO:0000256" key="11">
    <source>
        <dbReference type="RuleBase" id="RU000532"/>
    </source>
</evidence>
<dbReference type="PIRSF" id="PIRSF000724">
    <property type="entry name" value="Pgk"/>
    <property type="match status" value="1"/>
</dbReference>
<keyword evidence="13" id="KW-1185">Reference proteome</keyword>
<comment type="catalytic activity">
    <reaction evidence="1 10 11">
        <text>(2R)-3-phosphoglycerate + ATP = (2R)-3-phospho-glyceroyl phosphate + ADP</text>
        <dbReference type="Rhea" id="RHEA:14801"/>
        <dbReference type="ChEBI" id="CHEBI:30616"/>
        <dbReference type="ChEBI" id="CHEBI:57604"/>
        <dbReference type="ChEBI" id="CHEBI:58272"/>
        <dbReference type="ChEBI" id="CHEBI:456216"/>
        <dbReference type="EC" id="2.7.2.3"/>
    </reaction>
</comment>
<comment type="subunit">
    <text evidence="10">Monomer.</text>
</comment>
<dbReference type="PROSITE" id="PS00111">
    <property type="entry name" value="PGLYCERATE_KINASE"/>
    <property type="match status" value="1"/>
</dbReference>
<comment type="caution">
    <text evidence="12">The sequence shown here is derived from an EMBL/GenBank/DDBJ whole genome shotgun (WGS) entry which is preliminary data.</text>
</comment>
<dbReference type="Pfam" id="PF00162">
    <property type="entry name" value="PGK"/>
    <property type="match status" value="1"/>
</dbReference>
<dbReference type="InterPro" id="IPR015824">
    <property type="entry name" value="Phosphoglycerate_kinase_N"/>
</dbReference>
<dbReference type="RefSeq" id="WP_149458051.1">
    <property type="nucleotide sequence ID" value="NZ_SCWC02000001.1"/>
</dbReference>
<dbReference type="SUPFAM" id="SSF53748">
    <property type="entry name" value="Phosphoglycerate kinase"/>
    <property type="match status" value="1"/>
</dbReference>
<evidence type="ECO:0000256" key="5">
    <source>
        <dbReference type="ARBA" id="ARBA00022679"/>
    </source>
</evidence>
<evidence type="ECO:0000256" key="4">
    <source>
        <dbReference type="ARBA" id="ARBA00016471"/>
    </source>
</evidence>
<keyword evidence="5 10" id="KW-0808">Transferase</keyword>
<dbReference type="HAMAP" id="MF_00145">
    <property type="entry name" value="Phosphoglyc_kinase"/>
    <property type="match status" value="1"/>
</dbReference>
<dbReference type="Gene3D" id="3.40.50.1260">
    <property type="entry name" value="Phosphoglycerate kinase, N-terminal domain"/>
    <property type="match status" value="2"/>
</dbReference>
<comment type="pathway">
    <text evidence="2 10">Carbohydrate degradation; glycolysis; pyruvate from D-glyceraldehyde 3-phosphate: step 2/5.</text>
</comment>
<dbReference type="EC" id="2.7.2.3" evidence="3 10"/>
<comment type="caution">
    <text evidence="10">Lacks conserved residue(s) required for the propagation of feature annotation.</text>
</comment>
<gene>
    <name evidence="10" type="primary">pgk</name>
    <name evidence="12" type="ORF">ERX35_001050</name>
</gene>
<feature type="binding site" evidence="10">
    <location>
        <begin position="352"/>
        <end position="355"/>
    </location>
    <ligand>
        <name>ATP</name>
        <dbReference type="ChEBI" id="CHEBI:30616"/>
    </ligand>
</feature>
<feature type="binding site" evidence="10">
    <location>
        <position position="206"/>
    </location>
    <ligand>
        <name>ATP</name>
        <dbReference type="ChEBI" id="CHEBI:30616"/>
    </ligand>
</feature>
<name>A0ABQ6RB72_9STAP</name>
<dbReference type="InterPro" id="IPR036043">
    <property type="entry name" value="Phosphoglycerate_kinase_sf"/>
</dbReference>
<dbReference type="Proteomes" id="UP000295735">
    <property type="component" value="Unassembled WGS sequence"/>
</dbReference>
<evidence type="ECO:0000256" key="9">
    <source>
        <dbReference type="ARBA" id="ARBA00023152"/>
    </source>
</evidence>
<evidence type="ECO:0000256" key="3">
    <source>
        <dbReference type="ARBA" id="ARBA00013061"/>
    </source>
</evidence>
<comment type="similarity">
    <text evidence="10 11">Belongs to the phosphoglycerate kinase family.</text>
</comment>
<keyword evidence="8 10" id="KW-0067">ATP-binding</keyword>
<dbReference type="PANTHER" id="PTHR11406">
    <property type="entry name" value="PHOSPHOGLYCERATE KINASE"/>
    <property type="match status" value="1"/>
</dbReference>
<protein>
    <recommendedName>
        <fullName evidence="4 10">Phosphoglycerate kinase</fullName>
        <ecNumber evidence="3 10">2.7.2.3</ecNumber>
    </recommendedName>
</protein>
<dbReference type="PANTHER" id="PTHR11406:SF23">
    <property type="entry name" value="PHOSPHOGLYCERATE KINASE 1, CHLOROPLASTIC-RELATED"/>
    <property type="match status" value="1"/>
</dbReference>
<comment type="subcellular location">
    <subcellularLocation>
        <location evidence="10">Cytoplasm</location>
    </subcellularLocation>
</comment>
<proteinExistence type="inferred from homology"/>
<sequence>MAKKIVSDLQLKDKKVLVRADFNVPMKDGEITNDNRIVEAVPTIKYIVEQGGIPVIFSHLGKVKTEEDKKKLSLRPVARRLAELLGTEVGFSTETRGEKLEEAVSNLTPGAVFLVENTRFEDVDGKKESGNDPELGKYWATLGDVFVNDAFGTAHRAHASNVGIASHLETAAGFLMEKEIKFIGGVVEHPERPFVAILGGAKVSDKIGVIENLLTVADKVLIGGGMAYTFLKAQGKEVGNSLLEEDKIELAKDLLKRGEGKIVLPVDGKAVKEFSNDAEITEVSVDEIPADQESLDIGPKTIELFKKELAGAKTVVWNGPMGVFEMSNFAQGTIGVCEAIAGLQDATTIIGGGDSAAAAMDLGFADQFTHISTGGGASLEYLEGKELPGIKAISDK</sequence>
<feature type="binding site" evidence="10">
    <location>
        <begin position="59"/>
        <end position="62"/>
    </location>
    <ligand>
        <name>substrate</name>
    </ligand>
</feature>
<keyword evidence="6 10" id="KW-0547">Nucleotide-binding</keyword>
<feature type="binding site" evidence="10">
    <location>
        <position position="36"/>
    </location>
    <ligand>
        <name>substrate</name>
    </ligand>
</feature>
<feature type="binding site" evidence="10">
    <location>
        <begin position="21"/>
        <end position="23"/>
    </location>
    <ligand>
        <name>substrate</name>
    </ligand>
</feature>
<dbReference type="EMBL" id="SCWC02000001">
    <property type="protein sequence ID" value="KAA1042500.1"/>
    <property type="molecule type" value="Genomic_DNA"/>
</dbReference>
<keyword evidence="9 10" id="KW-0324">Glycolysis</keyword>
<evidence type="ECO:0000313" key="13">
    <source>
        <dbReference type="Proteomes" id="UP000295735"/>
    </source>
</evidence>
<feature type="binding site" evidence="10">
    <location>
        <position position="119"/>
    </location>
    <ligand>
        <name>substrate</name>
    </ligand>
</feature>
<evidence type="ECO:0000256" key="6">
    <source>
        <dbReference type="ARBA" id="ARBA00022741"/>
    </source>
</evidence>
<dbReference type="GO" id="GO:0016301">
    <property type="term" value="F:kinase activity"/>
    <property type="evidence" value="ECO:0007669"/>
    <property type="project" value="UniProtKB-KW"/>
</dbReference>
<evidence type="ECO:0000256" key="8">
    <source>
        <dbReference type="ARBA" id="ARBA00022840"/>
    </source>
</evidence>
<dbReference type="InterPro" id="IPR015911">
    <property type="entry name" value="Phosphoglycerate_kinase_CS"/>
</dbReference>
<accession>A0ABQ6RB72</accession>
<keyword evidence="7 10" id="KW-0418">Kinase</keyword>
<dbReference type="InterPro" id="IPR001576">
    <property type="entry name" value="Phosphoglycerate_kinase"/>
</dbReference>
<dbReference type="PRINTS" id="PR00477">
    <property type="entry name" value="PHGLYCKINASE"/>
</dbReference>
<evidence type="ECO:0000256" key="1">
    <source>
        <dbReference type="ARBA" id="ARBA00000642"/>
    </source>
</evidence>
<organism evidence="12 13">
    <name type="scientific">Macrococcus equipercicus</name>
    <dbReference type="NCBI Taxonomy" id="69967"/>
    <lineage>
        <taxon>Bacteria</taxon>
        <taxon>Bacillati</taxon>
        <taxon>Bacillota</taxon>
        <taxon>Bacilli</taxon>
        <taxon>Bacillales</taxon>
        <taxon>Staphylococcaceae</taxon>
        <taxon>Macrococcus</taxon>
    </lineage>
</organism>
<evidence type="ECO:0000256" key="10">
    <source>
        <dbReference type="HAMAP-Rule" id="MF_00145"/>
    </source>
</evidence>
<evidence type="ECO:0000313" key="12">
    <source>
        <dbReference type="EMBL" id="KAA1042500.1"/>
    </source>
</evidence>
<reference evidence="12 13" key="1">
    <citation type="submission" date="2019-09" db="EMBL/GenBank/DDBJ databases">
        <authorList>
            <person name="Mazhar S."/>
            <person name="Altermann E."/>
            <person name="Hill C."/>
            <person name="Mcauliffe O."/>
        </authorList>
    </citation>
    <scope>NUCLEOTIDE SEQUENCE [LARGE SCALE GENOMIC DNA]</scope>
    <source>
        <strain evidence="12 13">ATCC 51831</strain>
    </source>
</reference>
<feature type="binding site" evidence="10">
    <location>
        <position position="325"/>
    </location>
    <ligand>
        <name>ATP</name>
        <dbReference type="ChEBI" id="CHEBI:30616"/>
    </ligand>
</feature>